<sequence length="316" mass="34817">MVKIAVAGGSGHIASEVIDVLAATHKHEILILSRKDPSTTESLPGVTWAKTDYTDKAQLTSILNGVHTVLCFSSAHTDHGSAAQKLLIDAAVAAGVKRFAPNEWSSASIEELPWYAEKVNVRAYLEELNKEKKVLEYTLFQPGLLLDYCAPAGTCKHLEPFELWIDFPNRRAITLEGNVGEFTATTMKDLAHVVAGAVEYSGEWPVIGGVYGMTLSMSKLLEIGVKARGGKPWDITTLKEDDVRLGKVDSPWVPKFNDPALTPEQNEQFSKIIVRGSLLSGVSKSWVVSDEWNRLLPDYKFADVEEFLVKHWAGRP</sequence>
<organism evidence="5 6">
    <name type="scientific">Cudoniella acicularis</name>
    <dbReference type="NCBI Taxonomy" id="354080"/>
    <lineage>
        <taxon>Eukaryota</taxon>
        <taxon>Fungi</taxon>
        <taxon>Dikarya</taxon>
        <taxon>Ascomycota</taxon>
        <taxon>Pezizomycotina</taxon>
        <taxon>Leotiomycetes</taxon>
        <taxon>Helotiales</taxon>
        <taxon>Tricladiaceae</taxon>
        <taxon>Cudoniella</taxon>
    </lineage>
</organism>
<dbReference type="AlphaFoldDB" id="A0A8H4W2Q0"/>
<dbReference type="Gene3D" id="3.40.50.720">
    <property type="entry name" value="NAD(P)-binding Rossmann-like Domain"/>
    <property type="match status" value="1"/>
</dbReference>
<comment type="caution">
    <text evidence="5">The sequence shown here is derived from an EMBL/GenBank/DDBJ whole genome shotgun (WGS) entry which is preliminary data.</text>
</comment>
<dbReference type="PANTHER" id="PTHR47706">
    <property type="entry name" value="NMRA-LIKE FAMILY PROTEIN"/>
    <property type="match status" value="1"/>
</dbReference>
<keyword evidence="2" id="KW-0521">NADP</keyword>
<keyword evidence="3" id="KW-0560">Oxidoreductase</keyword>
<feature type="domain" description="NmrA-like" evidence="4">
    <location>
        <begin position="3"/>
        <end position="203"/>
    </location>
</feature>
<evidence type="ECO:0000259" key="4">
    <source>
        <dbReference type="Pfam" id="PF05368"/>
    </source>
</evidence>
<evidence type="ECO:0000256" key="1">
    <source>
        <dbReference type="ARBA" id="ARBA00005725"/>
    </source>
</evidence>
<dbReference type="SUPFAM" id="SSF51735">
    <property type="entry name" value="NAD(P)-binding Rossmann-fold domains"/>
    <property type="match status" value="1"/>
</dbReference>
<protein>
    <recommendedName>
        <fullName evidence="4">NmrA-like domain-containing protein</fullName>
    </recommendedName>
</protein>
<dbReference type="GO" id="GO:0016491">
    <property type="term" value="F:oxidoreductase activity"/>
    <property type="evidence" value="ECO:0007669"/>
    <property type="project" value="UniProtKB-KW"/>
</dbReference>
<reference evidence="5 6" key="1">
    <citation type="submission" date="2020-03" db="EMBL/GenBank/DDBJ databases">
        <title>Draft Genome Sequence of Cudoniella acicularis.</title>
        <authorList>
            <person name="Buettner E."/>
            <person name="Kellner H."/>
        </authorList>
    </citation>
    <scope>NUCLEOTIDE SEQUENCE [LARGE SCALE GENOMIC DNA]</scope>
    <source>
        <strain evidence="5 6">DSM 108380</strain>
    </source>
</reference>
<evidence type="ECO:0000313" key="6">
    <source>
        <dbReference type="Proteomes" id="UP000566819"/>
    </source>
</evidence>
<dbReference type="InterPro" id="IPR036291">
    <property type="entry name" value="NAD(P)-bd_dom_sf"/>
</dbReference>
<comment type="similarity">
    <text evidence="1">Belongs to the NmrA-type oxidoreductase family. Isoflavone reductase subfamily.</text>
</comment>
<dbReference type="PANTHER" id="PTHR47706:SF4">
    <property type="entry name" value="NMRA-LIKE DOMAIN-CONTAINING PROTEIN"/>
    <property type="match status" value="1"/>
</dbReference>
<evidence type="ECO:0000256" key="3">
    <source>
        <dbReference type="ARBA" id="ARBA00023002"/>
    </source>
</evidence>
<name>A0A8H4W2Q0_9HELO</name>
<evidence type="ECO:0000256" key="2">
    <source>
        <dbReference type="ARBA" id="ARBA00022857"/>
    </source>
</evidence>
<dbReference type="InterPro" id="IPR051609">
    <property type="entry name" value="NmrA/Isoflavone_reductase-like"/>
</dbReference>
<gene>
    <name evidence="5" type="ORF">G7Y89_g9329</name>
</gene>
<dbReference type="EMBL" id="JAAMPI010000757">
    <property type="protein sequence ID" value="KAF4628829.1"/>
    <property type="molecule type" value="Genomic_DNA"/>
</dbReference>
<evidence type="ECO:0000313" key="5">
    <source>
        <dbReference type="EMBL" id="KAF4628829.1"/>
    </source>
</evidence>
<keyword evidence="6" id="KW-1185">Reference proteome</keyword>
<dbReference type="InterPro" id="IPR008030">
    <property type="entry name" value="NmrA-like"/>
</dbReference>
<dbReference type="Proteomes" id="UP000566819">
    <property type="component" value="Unassembled WGS sequence"/>
</dbReference>
<proteinExistence type="inferred from homology"/>
<dbReference type="OrthoDB" id="10000533at2759"/>
<dbReference type="Pfam" id="PF05368">
    <property type="entry name" value="NmrA"/>
    <property type="match status" value="1"/>
</dbReference>
<accession>A0A8H4W2Q0</accession>